<keyword evidence="2 4" id="KW-0819">tRNA processing</keyword>
<dbReference type="AlphaFoldDB" id="A0A4Q7Z8P3"/>
<keyword evidence="3 4" id="KW-0413">Isomerase</keyword>
<dbReference type="Gene3D" id="3.30.70.580">
    <property type="entry name" value="Pseudouridine synthase I, catalytic domain, N-terminal subdomain"/>
    <property type="match status" value="1"/>
</dbReference>
<comment type="function">
    <text evidence="4">Formation of pseudouridine at positions 38, 39 and 40 in the anticodon stem and loop of transfer RNAs.</text>
</comment>
<dbReference type="CDD" id="cd02570">
    <property type="entry name" value="PseudoU_synth_EcTruA"/>
    <property type="match status" value="1"/>
</dbReference>
<evidence type="ECO:0000256" key="2">
    <source>
        <dbReference type="ARBA" id="ARBA00022694"/>
    </source>
</evidence>
<dbReference type="EMBL" id="SHKX01000011">
    <property type="protein sequence ID" value="RZU46877.1"/>
    <property type="molecule type" value="Genomic_DNA"/>
</dbReference>
<name>A0A4Q7Z8P3_9GAMM</name>
<comment type="caution">
    <text evidence="4">Lacks conserved residue(s) required for the propagation of feature annotation.</text>
</comment>
<dbReference type="SUPFAM" id="SSF55120">
    <property type="entry name" value="Pseudouridine synthase"/>
    <property type="match status" value="1"/>
</dbReference>
<dbReference type="EC" id="5.4.99.12" evidence="4"/>
<dbReference type="FunFam" id="3.30.70.580:FF:000001">
    <property type="entry name" value="tRNA pseudouridine synthase A"/>
    <property type="match status" value="1"/>
</dbReference>
<dbReference type="NCBIfam" id="TIGR00071">
    <property type="entry name" value="hisT_truA"/>
    <property type="match status" value="1"/>
</dbReference>
<dbReference type="Gene3D" id="3.30.70.660">
    <property type="entry name" value="Pseudouridine synthase I, catalytic domain, C-terminal subdomain"/>
    <property type="match status" value="1"/>
</dbReference>
<feature type="domain" description="Pseudouridine synthase I TruA alpha/beta" evidence="8">
    <location>
        <begin position="8"/>
        <end position="103"/>
    </location>
</feature>
<comment type="subunit">
    <text evidence="4">Homodimer.</text>
</comment>
<feature type="domain" description="Pseudouridine synthase I TruA alpha/beta" evidence="8">
    <location>
        <begin position="143"/>
        <end position="245"/>
    </location>
</feature>
<evidence type="ECO:0000256" key="1">
    <source>
        <dbReference type="ARBA" id="ARBA00009375"/>
    </source>
</evidence>
<dbReference type="InterPro" id="IPR020103">
    <property type="entry name" value="PsdUridine_synth_cat_dom_sf"/>
</dbReference>
<dbReference type="GO" id="GO:0003723">
    <property type="term" value="F:RNA binding"/>
    <property type="evidence" value="ECO:0007669"/>
    <property type="project" value="InterPro"/>
</dbReference>
<dbReference type="PANTHER" id="PTHR11142">
    <property type="entry name" value="PSEUDOURIDYLATE SYNTHASE"/>
    <property type="match status" value="1"/>
</dbReference>
<evidence type="ECO:0000256" key="3">
    <source>
        <dbReference type="ARBA" id="ARBA00023235"/>
    </source>
</evidence>
<evidence type="ECO:0000256" key="5">
    <source>
        <dbReference type="PIRSR" id="PIRSR001430-1"/>
    </source>
</evidence>
<dbReference type="InterPro" id="IPR001406">
    <property type="entry name" value="PsdUridine_synth_TruA"/>
</dbReference>
<dbReference type="GO" id="GO:0160147">
    <property type="term" value="F:tRNA pseudouridine(38-40) synthase activity"/>
    <property type="evidence" value="ECO:0007669"/>
    <property type="project" value="UniProtKB-EC"/>
</dbReference>
<organism evidence="9 10">
    <name type="scientific">Fluviicoccus keumensis</name>
    <dbReference type="NCBI Taxonomy" id="1435465"/>
    <lineage>
        <taxon>Bacteria</taxon>
        <taxon>Pseudomonadati</taxon>
        <taxon>Pseudomonadota</taxon>
        <taxon>Gammaproteobacteria</taxon>
        <taxon>Moraxellales</taxon>
        <taxon>Moraxellaceae</taxon>
        <taxon>Fluviicoccus</taxon>
    </lineage>
</organism>
<sequence length="262" mass="29653">MRYAIGIDYDGNGYRGWQTQQEGVPSVQLTLEIALSKIAAHPVIVHAAGRTDAGVHASGMIAHFDSPSIRKPYNWVLGTNTQLPPDIALRWIQPVSDEFHARFKAVARRYRFIIFNSPQRSSQLAGKVTWHYHPLDVERMQRAATYLVGRHDFTTFRAVECQSRQPVRDVHFLKVWRQGPLIILDIQADGFLHHMVRNIAGVLMRIGEGKAEPEWVQDLIRVRDRTQGGVTASPGGLYFVDALYPPEFELPREAPGPVWLQG</sequence>
<comment type="similarity">
    <text evidence="1 4 7">Belongs to the tRNA pseudouridine synthase TruA family.</text>
</comment>
<dbReference type="PANTHER" id="PTHR11142:SF0">
    <property type="entry name" value="TRNA PSEUDOURIDINE SYNTHASE-LIKE 1"/>
    <property type="match status" value="1"/>
</dbReference>
<evidence type="ECO:0000313" key="10">
    <source>
        <dbReference type="Proteomes" id="UP000292423"/>
    </source>
</evidence>
<keyword evidence="10" id="KW-1185">Reference proteome</keyword>
<dbReference type="InterPro" id="IPR020097">
    <property type="entry name" value="PsdUridine_synth_TruA_a/b_dom"/>
</dbReference>
<evidence type="ECO:0000256" key="6">
    <source>
        <dbReference type="PIRSR" id="PIRSR001430-2"/>
    </source>
</evidence>
<dbReference type="InterPro" id="IPR020094">
    <property type="entry name" value="TruA/RsuA/RluB/E/F_N"/>
</dbReference>
<evidence type="ECO:0000256" key="4">
    <source>
        <dbReference type="HAMAP-Rule" id="MF_00171"/>
    </source>
</evidence>
<evidence type="ECO:0000259" key="8">
    <source>
        <dbReference type="Pfam" id="PF01416"/>
    </source>
</evidence>
<proteinExistence type="inferred from homology"/>
<comment type="caution">
    <text evidence="9">The sequence shown here is derived from an EMBL/GenBank/DDBJ whole genome shotgun (WGS) entry which is preliminary data.</text>
</comment>
<feature type="binding site" evidence="4 6">
    <location>
        <position position="110"/>
    </location>
    <ligand>
        <name>substrate</name>
    </ligand>
</feature>
<accession>A0A4Q7Z8P3</accession>
<comment type="catalytic activity">
    <reaction evidence="4 7">
        <text>uridine(38/39/40) in tRNA = pseudouridine(38/39/40) in tRNA</text>
        <dbReference type="Rhea" id="RHEA:22376"/>
        <dbReference type="Rhea" id="RHEA-COMP:10085"/>
        <dbReference type="Rhea" id="RHEA-COMP:10087"/>
        <dbReference type="ChEBI" id="CHEBI:65314"/>
        <dbReference type="ChEBI" id="CHEBI:65315"/>
        <dbReference type="EC" id="5.4.99.12"/>
    </reaction>
</comment>
<dbReference type="HAMAP" id="MF_00171">
    <property type="entry name" value="TruA"/>
    <property type="match status" value="1"/>
</dbReference>
<dbReference type="OrthoDB" id="9811823at2"/>
<protein>
    <recommendedName>
        <fullName evidence="4">tRNA pseudouridine synthase A</fullName>
        <ecNumber evidence="4">5.4.99.12</ecNumber>
    </recommendedName>
    <alternativeName>
        <fullName evidence="4">tRNA pseudouridine(38-40) synthase</fullName>
    </alternativeName>
    <alternativeName>
        <fullName evidence="4">tRNA pseudouridylate synthase I</fullName>
    </alternativeName>
    <alternativeName>
        <fullName evidence="4">tRNA-uridine isomerase I</fullName>
    </alternativeName>
</protein>
<dbReference type="GO" id="GO:0031119">
    <property type="term" value="P:tRNA pseudouridine synthesis"/>
    <property type="evidence" value="ECO:0007669"/>
    <property type="project" value="UniProtKB-UniRule"/>
</dbReference>
<dbReference type="RefSeq" id="WP_130411888.1">
    <property type="nucleotide sequence ID" value="NZ_SHKX01000011.1"/>
</dbReference>
<feature type="active site" description="Nucleophile" evidence="4 5">
    <location>
        <position position="52"/>
    </location>
</feature>
<evidence type="ECO:0000313" key="9">
    <source>
        <dbReference type="EMBL" id="RZU46877.1"/>
    </source>
</evidence>
<dbReference type="Proteomes" id="UP000292423">
    <property type="component" value="Unassembled WGS sequence"/>
</dbReference>
<gene>
    <name evidence="4" type="primary">truA</name>
    <name evidence="9" type="ORF">EV700_1262</name>
</gene>
<dbReference type="InterPro" id="IPR020095">
    <property type="entry name" value="PsdUridine_synth_TruA_C"/>
</dbReference>
<evidence type="ECO:0000256" key="7">
    <source>
        <dbReference type="RuleBase" id="RU003792"/>
    </source>
</evidence>
<reference evidence="9 10" key="1">
    <citation type="submission" date="2019-02" db="EMBL/GenBank/DDBJ databases">
        <title>Genomic Encyclopedia of Type Strains, Phase IV (KMG-IV): sequencing the most valuable type-strain genomes for metagenomic binning, comparative biology and taxonomic classification.</title>
        <authorList>
            <person name="Goeker M."/>
        </authorList>
    </citation>
    <scope>NUCLEOTIDE SEQUENCE [LARGE SCALE GENOMIC DNA]</scope>
    <source>
        <strain evidence="9 10">DSM 105135</strain>
    </source>
</reference>
<dbReference type="Pfam" id="PF01416">
    <property type="entry name" value="PseudoU_synth_1"/>
    <property type="match status" value="2"/>
</dbReference>
<dbReference type="PIRSF" id="PIRSF001430">
    <property type="entry name" value="tRNA_psdUrid_synth"/>
    <property type="match status" value="1"/>
</dbReference>